<protein>
    <submittedName>
        <fullName evidence="7">Cytochrome P450</fullName>
    </submittedName>
</protein>
<gene>
    <name evidence="7" type="ORF">GLAREA_09333</name>
</gene>
<dbReference type="GeneID" id="19468381"/>
<keyword evidence="4 5" id="KW-0408">Iron</keyword>
<evidence type="ECO:0000256" key="6">
    <source>
        <dbReference type="RuleBase" id="RU000461"/>
    </source>
</evidence>
<name>S3DHK7_GLAL2</name>
<dbReference type="InterPro" id="IPR036396">
    <property type="entry name" value="Cyt_P450_sf"/>
</dbReference>
<dbReference type="STRING" id="1116229.S3DHK7"/>
<accession>S3DHK7</accession>
<dbReference type="HOGENOM" id="CLU_018012_4_2_1"/>
<dbReference type="GO" id="GO:0016705">
    <property type="term" value="F:oxidoreductase activity, acting on paired donors, with incorporation or reduction of molecular oxygen"/>
    <property type="evidence" value="ECO:0007669"/>
    <property type="project" value="InterPro"/>
</dbReference>
<evidence type="ECO:0000256" key="4">
    <source>
        <dbReference type="ARBA" id="ARBA00023004"/>
    </source>
</evidence>
<dbReference type="GO" id="GO:0005506">
    <property type="term" value="F:iron ion binding"/>
    <property type="evidence" value="ECO:0007669"/>
    <property type="project" value="InterPro"/>
</dbReference>
<dbReference type="PANTHER" id="PTHR47582:SF1">
    <property type="entry name" value="P450, PUTATIVE (EUROFUNG)-RELATED"/>
    <property type="match status" value="1"/>
</dbReference>
<reference evidence="7 8" key="1">
    <citation type="journal article" date="2013" name="BMC Genomics">
        <title>Genomics-driven discovery of the pneumocandin biosynthetic gene cluster in the fungus Glarea lozoyensis.</title>
        <authorList>
            <person name="Chen L."/>
            <person name="Yue Q."/>
            <person name="Zhang X."/>
            <person name="Xiang M."/>
            <person name="Wang C."/>
            <person name="Li S."/>
            <person name="Che Y."/>
            <person name="Ortiz-Lopez F.J."/>
            <person name="Bills G.F."/>
            <person name="Liu X."/>
            <person name="An Z."/>
        </authorList>
    </citation>
    <scope>NUCLEOTIDE SEQUENCE [LARGE SCALE GENOMIC DNA]</scope>
    <source>
        <strain evidence="8">ATCC 20868 / MF5171</strain>
    </source>
</reference>
<dbReference type="Proteomes" id="UP000016922">
    <property type="component" value="Unassembled WGS sequence"/>
</dbReference>
<keyword evidence="3 5" id="KW-0479">Metal-binding</keyword>
<dbReference type="OrthoDB" id="1470350at2759"/>
<sequence length="470" mass="52319">MELLAIASILSAGLVLYVIWNLGRTTTVTHQEPAIIHQRIPFVGHLIGLLRNGTRYFSDVNAKLGLPIYTLPIPGSRLYIVRSPELVTSIEKNPDLDFAPHLIHFARTILIPSSSAIEALEYNIDGKAGSIGCRIATQKTMQTSIAPGPNLTPVQGIIRSSILSQLEISDLTHRASPIRMFEWTRHLVTLATTRAIYGKENPFENIKVENALWTVDEGFGALLTNILPSIFASRAHKARQVLFDYFAQYYKRDGLDGASQLIKSRYEVNREHGVSIADIAHFELSVPIALLVNTAPAVFWTLYFVYSDEVLLRDLRKSFDTLANSTASNEKTGAWKTLKMEDVTESCPLMISTIQEVLRFQATNANARGVLHDTVLDGKYRLRKGGTVFIPANEQHLNQNIWGLNAGRFDTRRFLIKEKNGEKAKRPTNGYRAFGGGSTLCPGRFLAISEIAYVVAFMASQLDLVPINNH</sequence>
<dbReference type="Pfam" id="PF00067">
    <property type="entry name" value="p450"/>
    <property type="match status" value="1"/>
</dbReference>
<keyword evidence="6" id="KW-0560">Oxidoreductase</keyword>
<dbReference type="PRINTS" id="PR00465">
    <property type="entry name" value="EP450IV"/>
</dbReference>
<dbReference type="Gene3D" id="1.10.630.10">
    <property type="entry name" value="Cytochrome P450"/>
    <property type="match status" value="1"/>
</dbReference>
<dbReference type="InterPro" id="IPR002403">
    <property type="entry name" value="Cyt_P450_E_grp-IV"/>
</dbReference>
<dbReference type="CDD" id="cd11040">
    <property type="entry name" value="CYP7_CYP8-like"/>
    <property type="match status" value="1"/>
</dbReference>
<dbReference type="KEGG" id="glz:GLAREA_09333"/>
<dbReference type="GO" id="GO:0004497">
    <property type="term" value="F:monooxygenase activity"/>
    <property type="evidence" value="ECO:0007669"/>
    <property type="project" value="UniProtKB-KW"/>
</dbReference>
<keyword evidence="8" id="KW-1185">Reference proteome</keyword>
<dbReference type="AlphaFoldDB" id="S3DHK7"/>
<dbReference type="SUPFAM" id="SSF48264">
    <property type="entry name" value="Cytochrome P450"/>
    <property type="match status" value="1"/>
</dbReference>
<evidence type="ECO:0000256" key="3">
    <source>
        <dbReference type="ARBA" id="ARBA00022723"/>
    </source>
</evidence>
<dbReference type="OMA" id="PRINHRS"/>
<dbReference type="eggNOG" id="KOG0684">
    <property type="taxonomic scope" value="Eukaryota"/>
</dbReference>
<comment type="similarity">
    <text evidence="2 6">Belongs to the cytochrome P450 family.</text>
</comment>
<proteinExistence type="inferred from homology"/>
<organism evidence="7 8">
    <name type="scientific">Glarea lozoyensis (strain ATCC 20868 / MF5171)</name>
    <dbReference type="NCBI Taxonomy" id="1116229"/>
    <lineage>
        <taxon>Eukaryota</taxon>
        <taxon>Fungi</taxon>
        <taxon>Dikarya</taxon>
        <taxon>Ascomycota</taxon>
        <taxon>Pezizomycotina</taxon>
        <taxon>Leotiomycetes</taxon>
        <taxon>Helotiales</taxon>
        <taxon>Helotiaceae</taxon>
        <taxon>Glarea</taxon>
    </lineage>
</organism>
<dbReference type="RefSeq" id="XP_008076485.1">
    <property type="nucleotide sequence ID" value="XM_008078294.1"/>
</dbReference>
<dbReference type="InterPro" id="IPR053007">
    <property type="entry name" value="CYP450_monoxygenase_sec-met"/>
</dbReference>
<evidence type="ECO:0000313" key="7">
    <source>
        <dbReference type="EMBL" id="EPE37170.1"/>
    </source>
</evidence>
<comment type="cofactor">
    <cofactor evidence="1 5">
        <name>heme</name>
        <dbReference type="ChEBI" id="CHEBI:30413"/>
    </cofactor>
</comment>
<dbReference type="GO" id="GO:0020037">
    <property type="term" value="F:heme binding"/>
    <property type="evidence" value="ECO:0007669"/>
    <property type="project" value="InterPro"/>
</dbReference>
<keyword evidence="6" id="KW-0503">Monooxygenase</keyword>
<evidence type="ECO:0000256" key="5">
    <source>
        <dbReference type="PIRSR" id="PIRSR602403-1"/>
    </source>
</evidence>
<dbReference type="PROSITE" id="PS00086">
    <property type="entry name" value="CYTOCHROME_P450"/>
    <property type="match status" value="1"/>
</dbReference>
<dbReference type="PANTHER" id="PTHR47582">
    <property type="entry name" value="P450, PUTATIVE (EUROFUNG)-RELATED"/>
    <property type="match status" value="1"/>
</dbReference>
<evidence type="ECO:0000256" key="2">
    <source>
        <dbReference type="ARBA" id="ARBA00010617"/>
    </source>
</evidence>
<dbReference type="InterPro" id="IPR001128">
    <property type="entry name" value="Cyt_P450"/>
</dbReference>
<evidence type="ECO:0000256" key="1">
    <source>
        <dbReference type="ARBA" id="ARBA00001971"/>
    </source>
</evidence>
<feature type="binding site" description="axial binding residue" evidence="5">
    <location>
        <position position="441"/>
    </location>
    <ligand>
        <name>heme</name>
        <dbReference type="ChEBI" id="CHEBI:30413"/>
    </ligand>
    <ligandPart>
        <name>Fe</name>
        <dbReference type="ChEBI" id="CHEBI:18248"/>
    </ligandPart>
</feature>
<dbReference type="EMBL" id="KE145352">
    <property type="protein sequence ID" value="EPE37170.1"/>
    <property type="molecule type" value="Genomic_DNA"/>
</dbReference>
<keyword evidence="5 6" id="KW-0349">Heme</keyword>
<evidence type="ECO:0000313" key="8">
    <source>
        <dbReference type="Proteomes" id="UP000016922"/>
    </source>
</evidence>
<dbReference type="InterPro" id="IPR017972">
    <property type="entry name" value="Cyt_P450_CS"/>
</dbReference>